<dbReference type="InParanoid" id="A0A2P6NXJ0"/>
<proteinExistence type="predicted"/>
<feature type="coiled-coil region" evidence="1">
    <location>
        <begin position="1222"/>
        <end position="1272"/>
    </location>
</feature>
<evidence type="ECO:0000313" key="4">
    <source>
        <dbReference type="EMBL" id="PRP88680.1"/>
    </source>
</evidence>
<feature type="compositionally biased region" description="Low complexity" evidence="2">
    <location>
        <begin position="183"/>
        <end position="195"/>
    </location>
</feature>
<feature type="compositionally biased region" description="Acidic residues" evidence="2">
    <location>
        <begin position="115"/>
        <end position="124"/>
    </location>
</feature>
<dbReference type="PANTHER" id="PTHR23011:SF41">
    <property type="entry name" value="CYCLIC NUCLEOTIDE-BINDING DOMAIN-CONTAINING PROTEIN"/>
    <property type="match status" value="1"/>
</dbReference>
<dbReference type="PROSITE" id="PS50042">
    <property type="entry name" value="CNMP_BINDING_3"/>
    <property type="match status" value="2"/>
</dbReference>
<feature type="compositionally biased region" description="Basic and acidic residues" evidence="2">
    <location>
        <begin position="1372"/>
        <end position="1383"/>
    </location>
</feature>
<feature type="region of interest" description="Disordered" evidence="2">
    <location>
        <begin position="1437"/>
        <end position="1468"/>
    </location>
</feature>
<feature type="compositionally biased region" description="Acidic residues" evidence="2">
    <location>
        <begin position="143"/>
        <end position="153"/>
    </location>
</feature>
<feature type="compositionally biased region" description="Basic and acidic residues" evidence="2">
    <location>
        <begin position="258"/>
        <end position="298"/>
    </location>
</feature>
<feature type="region of interest" description="Disordered" evidence="2">
    <location>
        <begin position="906"/>
        <end position="972"/>
    </location>
</feature>
<dbReference type="EMBL" id="MDYQ01000008">
    <property type="protein sequence ID" value="PRP88680.1"/>
    <property type="molecule type" value="Genomic_DNA"/>
</dbReference>
<feature type="compositionally biased region" description="Basic and acidic residues" evidence="2">
    <location>
        <begin position="154"/>
        <end position="163"/>
    </location>
</feature>
<feature type="compositionally biased region" description="Low complexity" evidence="2">
    <location>
        <begin position="679"/>
        <end position="694"/>
    </location>
</feature>
<dbReference type="InterPro" id="IPR000595">
    <property type="entry name" value="cNMP-bd_dom"/>
</dbReference>
<dbReference type="OrthoDB" id="417078at2759"/>
<feature type="region of interest" description="Disordered" evidence="2">
    <location>
        <begin position="1320"/>
        <end position="1383"/>
    </location>
</feature>
<gene>
    <name evidence="4" type="ORF">PROFUN_02776</name>
</gene>
<name>A0A2P6NXJ0_9EUKA</name>
<feature type="compositionally biased region" description="Basic and acidic residues" evidence="2">
    <location>
        <begin position="484"/>
        <end position="493"/>
    </location>
</feature>
<dbReference type="Gene3D" id="2.60.120.10">
    <property type="entry name" value="Jelly Rolls"/>
    <property type="match status" value="2"/>
</dbReference>
<feature type="coiled-coil region" evidence="1">
    <location>
        <begin position="809"/>
        <end position="836"/>
    </location>
</feature>
<dbReference type="CDD" id="cd00038">
    <property type="entry name" value="CAP_ED"/>
    <property type="match status" value="2"/>
</dbReference>
<feature type="compositionally biased region" description="Basic and acidic residues" evidence="2">
    <location>
        <begin position="771"/>
        <end position="783"/>
    </location>
</feature>
<dbReference type="Proteomes" id="UP000241769">
    <property type="component" value="Unassembled WGS sequence"/>
</dbReference>
<feature type="compositionally biased region" description="Low complexity" evidence="2">
    <location>
        <begin position="739"/>
        <end position="753"/>
    </location>
</feature>
<feature type="compositionally biased region" description="Basic and acidic residues" evidence="2">
    <location>
        <begin position="1541"/>
        <end position="1555"/>
    </location>
</feature>
<feature type="compositionally biased region" description="Polar residues" evidence="2">
    <location>
        <begin position="407"/>
        <end position="416"/>
    </location>
</feature>
<feature type="compositionally biased region" description="Low complexity" evidence="2">
    <location>
        <begin position="98"/>
        <end position="114"/>
    </location>
</feature>
<feature type="compositionally biased region" description="Basic and acidic residues" evidence="2">
    <location>
        <begin position="1486"/>
        <end position="1532"/>
    </location>
</feature>
<comment type="caution">
    <text evidence="4">The sequence shown here is derived from an EMBL/GenBank/DDBJ whole genome shotgun (WGS) entry which is preliminary data.</text>
</comment>
<dbReference type="SUPFAM" id="SSF51206">
    <property type="entry name" value="cAMP-binding domain-like"/>
    <property type="match status" value="2"/>
</dbReference>
<feature type="compositionally biased region" description="Polar residues" evidence="2">
    <location>
        <begin position="494"/>
        <end position="517"/>
    </location>
</feature>
<feature type="region of interest" description="Disordered" evidence="2">
    <location>
        <begin position="258"/>
        <end position="783"/>
    </location>
</feature>
<feature type="coiled-coil region" evidence="1">
    <location>
        <begin position="1097"/>
        <end position="1163"/>
    </location>
</feature>
<feature type="region of interest" description="Disordered" evidence="2">
    <location>
        <begin position="66"/>
        <end position="124"/>
    </location>
</feature>
<feature type="compositionally biased region" description="Basic and acidic residues" evidence="2">
    <location>
        <begin position="1622"/>
        <end position="1631"/>
    </location>
</feature>
<dbReference type="InterPro" id="IPR014710">
    <property type="entry name" value="RmlC-like_jellyroll"/>
</dbReference>
<dbReference type="InterPro" id="IPR018490">
    <property type="entry name" value="cNMP-bd_dom_sf"/>
</dbReference>
<feature type="domain" description="Cyclic nucleotide-binding" evidence="3">
    <location>
        <begin position="1897"/>
        <end position="1972"/>
    </location>
</feature>
<accession>A0A2P6NXJ0</accession>
<feature type="compositionally biased region" description="Polar residues" evidence="2">
    <location>
        <begin position="562"/>
        <end position="594"/>
    </location>
</feature>
<feature type="compositionally biased region" description="Basic and acidic residues" evidence="2">
    <location>
        <begin position="367"/>
        <end position="378"/>
    </location>
</feature>
<protein>
    <recommendedName>
        <fullName evidence="3">Cyclic nucleotide-binding domain-containing protein</fullName>
    </recommendedName>
</protein>
<dbReference type="GO" id="GO:0023052">
    <property type="term" value="P:signaling"/>
    <property type="evidence" value="ECO:0007669"/>
    <property type="project" value="UniProtKB-ARBA"/>
</dbReference>
<feature type="compositionally biased region" description="Basic and acidic residues" evidence="2">
    <location>
        <begin position="1576"/>
        <end position="1585"/>
    </location>
</feature>
<feature type="compositionally biased region" description="Basic and acidic residues" evidence="2">
    <location>
        <begin position="196"/>
        <end position="220"/>
    </location>
</feature>
<feature type="compositionally biased region" description="Basic and acidic residues" evidence="2">
    <location>
        <begin position="612"/>
        <end position="648"/>
    </location>
</feature>
<feature type="region of interest" description="Disordered" evidence="2">
    <location>
        <begin position="1002"/>
        <end position="1041"/>
    </location>
</feature>
<feature type="region of interest" description="Disordered" evidence="2">
    <location>
        <begin position="183"/>
        <end position="220"/>
    </location>
</feature>
<feature type="domain" description="Cyclic nucleotide-binding" evidence="3">
    <location>
        <begin position="1742"/>
        <end position="1869"/>
    </location>
</feature>
<dbReference type="SMART" id="SM00100">
    <property type="entry name" value="cNMP"/>
    <property type="match status" value="2"/>
</dbReference>
<evidence type="ECO:0000313" key="5">
    <source>
        <dbReference type="Proteomes" id="UP000241769"/>
    </source>
</evidence>
<feature type="region of interest" description="Disordered" evidence="2">
    <location>
        <begin position="1486"/>
        <end position="1637"/>
    </location>
</feature>
<feature type="compositionally biased region" description="Low complexity" evidence="2">
    <location>
        <begin position="339"/>
        <end position="350"/>
    </location>
</feature>
<feature type="compositionally biased region" description="Low complexity" evidence="2">
    <location>
        <begin position="518"/>
        <end position="560"/>
    </location>
</feature>
<feature type="compositionally biased region" description="Polar residues" evidence="2">
    <location>
        <begin position="697"/>
        <end position="713"/>
    </location>
</feature>
<feature type="compositionally biased region" description="Polar residues" evidence="2">
    <location>
        <begin position="915"/>
        <end position="926"/>
    </location>
</feature>
<feature type="compositionally biased region" description="Basic residues" evidence="2">
    <location>
        <begin position="1009"/>
        <end position="1031"/>
    </location>
</feature>
<dbReference type="GO" id="GO:0007154">
    <property type="term" value="P:cell communication"/>
    <property type="evidence" value="ECO:0007669"/>
    <property type="project" value="UniProtKB-ARBA"/>
</dbReference>
<reference evidence="4 5" key="1">
    <citation type="journal article" date="2018" name="Genome Biol. Evol.">
        <title>Multiple Roots of Fruiting Body Formation in Amoebozoa.</title>
        <authorList>
            <person name="Hillmann F."/>
            <person name="Forbes G."/>
            <person name="Novohradska S."/>
            <person name="Ferling I."/>
            <person name="Riege K."/>
            <person name="Groth M."/>
            <person name="Westermann M."/>
            <person name="Marz M."/>
            <person name="Spaller T."/>
            <person name="Winckler T."/>
            <person name="Schaap P."/>
            <person name="Glockner G."/>
        </authorList>
    </citation>
    <scope>NUCLEOTIDE SEQUENCE [LARGE SCALE GENOMIC DNA]</scope>
    <source>
        <strain evidence="4 5">Jena</strain>
    </source>
</reference>
<sequence length="2046" mass="235784">MSDDPEKLIGYWEAETNLFGVKTKIRGVIDEDIMKWEEFMLIKGDPSRIAIPTQYVGKLLGRTINGRMRSPAGTQSTFTATKMKEESDDASTEDASEENSVSSDADSNSEYSSSSDDDDNDYIADDPFIQAQDEALAEAIANGEEDSNYDDVLSEAHETYDEREARELEEIYAEEAEQMLMQAEEAEQRAAQSRAQMRENFEQRQREKEAVAERKKEEELQWARQEEEMQREKLEKQKTHAIEMAAEKEKVWMASEEERIKKEEEESVAAEKRRRVEQTKERIRREVADAYRQAKEESLVPIGESTSPRPPSEAKLTNRTVSTRDIMSIVNDLPPTTPLSRRSLIRRSLSQIDIKRKRSAGPTRGDVTSRDDDQKDSTHSPSPVETDASGTRPEGEKKIGPPRSLSRRGSNISVASRRSLVRPADAESSPIQPPSEEYPGEMDSEDRLPETHENMGQLSHRSSTSQIANPEENNSDLMVVEENVDTHEREDTPKSNTSAPNPLRNSTSSLRSAASVRSTTSNKSTTSIKSAASVRSAASIRSATSVKSSTSVKSTYSIKSAVSVTSTSSMRSHTSQMSRRSQHSIKLQRSTGDMQKSEREEENDDIGEWTVPDEHHEDMDSGDLDENKDAPLSDIPHLEITEDPRDPSQDSNEEMTSKQAVRFADELEAGPTPTIDMDLMSSRSSLKSSLSQRRPGSRQSAKQNFSRNGSPNGSERRPFSQHSSRSVPRPGSVGRKSNSRPASRASASGVPSGLRRANDLYQAEEEDLDEHDSSGDEADVSREDEIRRALVASIMENADTEMQLEMKILAEQELAIQEALLEQQRLREEHENEEESVNPASVITDEDRANRLRIMKLRKPQKKKVDHEPIRTIEVRAVDKVVRREEAEIAEQERIVEEILRRKKREKKERKRLETQNQTPLRSNLKSRGDESGHKKNVTFSDRLEEEGRKKKRVQILEAPPRTASRQGERPELELIPDAELRAPQLMTKNVSQPALLSHKASSIPSHLPHIRSEKKGHKNQQRQNLSRRPRANSNSDKKFANSVYLQKLPDGPATRELAAPKVVQAKATEEQLNLISEEIELRCIRGEDDLVEDMEMRRKKRMLQDKKRMYERAAEAEAEAERLKTELASRVRARLAERAKKREEEEKVVKKVREEEEEARQKEVVMKLVMRKRENQLAKVRQAEMKKETASILENQVVHEMIAKEREDQIAKEREQYRIILAERNRKMQEERDIAKKLADQKANEAIARKNQEVERRKKEAEMQREVTNRLKEERLQMARHNRMAQIEENYLKQEDRNRVDNEADAARESLHMKIQDRADKLKQKKAEEKKLQQEVKDIKEQERKERIQRQKEDDALRRAELNERKRRREQHAEAAKRAKEEELLAMEKARIDKEQQRAEAERQLQKMIAQEIQYKWMRAREEAEEDERLRKLQIEESLAQTTDSDEETHKVAIDPEEEQLTEAARARRDRAARREWLRRETERKVKENFEAQQKKEEEERRQRIEREESIRRRLTHLDFEINRMESERIAKMIAKKRAVREQKQEKKREERVARPTSSSAFIDASYDQATEDPPEYRKAETEKTSSSTRSSTPKLYSARDSGTESSHSSRDPTYVDEDNESTRADRGKELPPLNDASMALFARSKRLEMQNGRSTSFPGVSTRQQLNRLFQRHTEQFPAENRKIPTTAPLPSLGGEIRFASIRQAQADAAFRDAITSPPGERSEADIDAMYKIIKDLNAFAEFDSEFKLREICKVLKYTECQPNSYVVHAGSPLTCWYVVYRGTVLMSLPKDESDDNNFAPDKSIYYTVKPGDSFGQNSLKNRSDSSATLWTPEAAKLIYVETADYDRLLRHNHTIISDQFFSFFKSHQLFSAVPESGLRHLCDGVHYRKYVGKITRAGVEPDEIFFVKKGECRASKQIDLGVRKLWVKKDSIFGETALLEQRDRSVSVTVTSNHAEVYALSVIEFQKYISLAELRGLRQWVMDKYPSNPELVNLYLEKQEKERWNKYKERLMTSLRQDMHMQKAKLRNNGEVPMRELSKLKLK</sequence>
<feature type="region of interest" description="Disordered" evidence="2">
    <location>
        <begin position="143"/>
        <end position="163"/>
    </location>
</feature>
<evidence type="ECO:0000256" key="1">
    <source>
        <dbReference type="SAM" id="Coils"/>
    </source>
</evidence>
<evidence type="ECO:0000259" key="3">
    <source>
        <dbReference type="PROSITE" id="PS50042"/>
    </source>
</evidence>
<keyword evidence="1" id="KW-0175">Coiled coil</keyword>
<evidence type="ECO:0000256" key="2">
    <source>
        <dbReference type="SAM" id="MobiDB-lite"/>
    </source>
</evidence>
<keyword evidence="5" id="KW-1185">Reference proteome</keyword>
<feature type="compositionally biased region" description="Polar residues" evidence="2">
    <location>
        <begin position="315"/>
        <end position="325"/>
    </location>
</feature>
<dbReference type="PANTHER" id="PTHR23011">
    <property type="entry name" value="CYCLIC NUCLEOTIDE-BINDING DOMAIN CONTAINING PROTEIN"/>
    <property type="match status" value="1"/>
</dbReference>
<organism evidence="4 5">
    <name type="scientific">Planoprotostelium fungivorum</name>
    <dbReference type="NCBI Taxonomy" id="1890364"/>
    <lineage>
        <taxon>Eukaryota</taxon>
        <taxon>Amoebozoa</taxon>
        <taxon>Evosea</taxon>
        <taxon>Variosea</taxon>
        <taxon>Cavosteliida</taxon>
        <taxon>Cavosteliaceae</taxon>
        <taxon>Planoprotostelium</taxon>
    </lineage>
</organism>
<feature type="compositionally biased region" description="Acidic residues" evidence="2">
    <location>
        <begin position="86"/>
        <end position="97"/>
    </location>
</feature>
<feature type="compositionally biased region" description="Polar residues" evidence="2">
    <location>
        <begin position="454"/>
        <end position="476"/>
    </location>
</feature>
<feature type="compositionally biased region" description="Basic and acidic residues" evidence="2">
    <location>
        <begin position="1320"/>
        <end position="1365"/>
    </location>
</feature>